<accession>A0A9W8EDG3</accession>
<dbReference type="InterPro" id="IPR032194">
    <property type="entry name" value="CNOT1_HEAT"/>
</dbReference>
<feature type="domain" description="CCR4-NOT transcription complex subunit 1 TTP binding" evidence="12">
    <location>
        <begin position="633"/>
        <end position="807"/>
    </location>
</feature>
<evidence type="ECO:0000313" key="16">
    <source>
        <dbReference type="Proteomes" id="UP001151582"/>
    </source>
</evidence>
<evidence type="ECO:0000259" key="11">
    <source>
        <dbReference type="Pfam" id="PF16415"/>
    </source>
</evidence>
<proteinExistence type="predicted"/>
<dbReference type="GO" id="GO:0000289">
    <property type="term" value="P:nuclear-transcribed mRNA poly(A) tail shortening"/>
    <property type="evidence" value="ECO:0007669"/>
    <property type="project" value="UniProtKB-ARBA"/>
</dbReference>
<feature type="domain" description="CCR4-NOT transcription complex subunit 1" evidence="10">
    <location>
        <begin position="1181"/>
        <end position="1323"/>
    </location>
</feature>
<feature type="domain" description="CCR4-Not complex component Not1 C-terminal" evidence="9">
    <location>
        <begin position="1805"/>
        <end position="2166"/>
    </location>
</feature>
<organism evidence="15 16">
    <name type="scientific">Dimargaris verticillata</name>
    <dbReference type="NCBI Taxonomy" id="2761393"/>
    <lineage>
        <taxon>Eukaryota</taxon>
        <taxon>Fungi</taxon>
        <taxon>Fungi incertae sedis</taxon>
        <taxon>Zoopagomycota</taxon>
        <taxon>Kickxellomycotina</taxon>
        <taxon>Dimargaritomycetes</taxon>
        <taxon>Dimargaritales</taxon>
        <taxon>Dimargaritaceae</taxon>
        <taxon>Dimargaris</taxon>
    </lineage>
</organism>
<name>A0A9W8EDG3_9FUNG</name>
<feature type="domain" description="CCR4-NOT transcription complex subunit 1 CAF1-binding" evidence="11">
    <location>
        <begin position="871"/>
        <end position="1090"/>
    </location>
</feature>
<evidence type="ECO:0000313" key="15">
    <source>
        <dbReference type="EMBL" id="KAJ1980186.1"/>
    </source>
</evidence>
<dbReference type="Pfam" id="PF04054">
    <property type="entry name" value="Not1"/>
    <property type="match status" value="1"/>
</dbReference>
<evidence type="ECO:0000256" key="4">
    <source>
        <dbReference type="ARBA" id="ARBA00023163"/>
    </source>
</evidence>
<comment type="subcellular location">
    <subcellularLocation>
        <location evidence="1">Nucleus</location>
    </subcellularLocation>
</comment>
<dbReference type="Gene3D" id="1.25.40.840">
    <property type="entry name" value="CCR4-NOT transcription complex subunit 1 TTP binding domain"/>
    <property type="match status" value="1"/>
</dbReference>
<keyword evidence="2" id="KW-0678">Repressor</keyword>
<dbReference type="InterPro" id="IPR032191">
    <property type="entry name" value="CNOT1_CAF1_bind"/>
</dbReference>
<comment type="caution">
    <text evidence="15">The sequence shown here is derived from an EMBL/GenBank/DDBJ whole genome shotgun (WGS) entry which is preliminary data.</text>
</comment>
<dbReference type="FunFam" id="1.25.40.180:FF:000012">
    <property type="entry name" value="Ccr4-Not transcription complex subunit"/>
    <property type="match status" value="1"/>
</dbReference>
<dbReference type="CDD" id="cd20710">
    <property type="entry name" value="NOT1_connector"/>
    <property type="match status" value="1"/>
</dbReference>
<comment type="function">
    <text evidence="6">Acts as a component of the CCR4-NOT core complex, which in the nucleus seems to be a general transcription factor, and in the cytoplasm the major mRNA deadenylase involved in mRNA turnover. The NOT protein subcomplex negatively regulates the basal and activated transcription of many genes. Preferentially affects TC-type TATA element-dependent transcription. Could directly or indirectly inhibit component(s) of the general transcription machinery.</text>
</comment>
<dbReference type="Pfam" id="PF12842">
    <property type="entry name" value="DUF3819"/>
    <property type="match status" value="1"/>
</dbReference>
<dbReference type="InterPro" id="IPR038535">
    <property type="entry name" value="CNOT1_TTP_bind_sf"/>
</dbReference>
<dbReference type="Pfam" id="PF16417">
    <property type="entry name" value="CNOT1_TTP_bind"/>
    <property type="match status" value="1"/>
</dbReference>
<evidence type="ECO:0000259" key="13">
    <source>
        <dbReference type="Pfam" id="PF16418"/>
    </source>
</evidence>
<evidence type="ECO:0000259" key="10">
    <source>
        <dbReference type="Pfam" id="PF12842"/>
    </source>
</evidence>
<keyword evidence="3" id="KW-0805">Transcription regulation</keyword>
<evidence type="ECO:0000256" key="1">
    <source>
        <dbReference type="ARBA" id="ARBA00004123"/>
    </source>
</evidence>
<dbReference type="GO" id="GO:0000932">
    <property type="term" value="C:P-body"/>
    <property type="evidence" value="ECO:0007669"/>
    <property type="project" value="TreeGrafter"/>
</dbReference>
<dbReference type="InterPro" id="IPR055454">
    <property type="entry name" value="CNOT1-like_NOT1_connector"/>
</dbReference>
<keyword evidence="5" id="KW-0539">Nucleus</keyword>
<keyword evidence="16" id="KW-1185">Reference proteome</keyword>
<feature type="domain" description="CCR4-NOT transcription complex subunit 1-like NOT1 connector" evidence="14">
    <location>
        <begin position="1438"/>
        <end position="1621"/>
    </location>
</feature>
<dbReference type="PANTHER" id="PTHR13162:SF8">
    <property type="entry name" value="CCR4-NOT TRANSCRIPTION COMPLEX SUBUNIT 1"/>
    <property type="match status" value="1"/>
</dbReference>
<evidence type="ECO:0000259" key="14">
    <source>
        <dbReference type="Pfam" id="PF25097"/>
    </source>
</evidence>
<protein>
    <recommendedName>
        <fullName evidence="7">General negative regulator of transcription subunit 1</fullName>
    </recommendedName>
</protein>
<keyword evidence="4" id="KW-0804">Transcription</keyword>
<dbReference type="PANTHER" id="PTHR13162">
    <property type="entry name" value="CCR4-NOT TRANSCRIPTION COMPLEX"/>
    <property type="match status" value="1"/>
</dbReference>
<dbReference type="GO" id="GO:0005634">
    <property type="term" value="C:nucleus"/>
    <property type="evidence" value="ECO:0007669"/>
    <property type="project" value="UniProtKB-SubCell"/>
</dbReference>
<dbReference type="Pfam" id="PF16415">
    <property type="entry name" value="CNOT1_CAF1_bind"/>
    <property type="match status" value="1"/>
</dbReference>
<evidence type="ECO:0000256" key="3">
    <source>
        <dbReference type="ARBA" id="ARBA00023015"/>
    </source>
</evidence>
<dbReference type="Pfam" id="PF25097">
    <property type="entry name" value="ARM_Cnot1"/>
    <property type="match status" value="1"/>
</dbReference>
<evidence type="ECO:0000256" key="8">
    <source>
        <dbReference type="SAM" id="MobiDB-lite"/>
    </source>
</evidence>
<dbReference type="InterPro" id="IPR032193">
    <property type="entry name" value="CNOT1_TTP_bind"/>
</dbReference>
<dbReference type="GO" id="GO:0060090">
    <property type="term" value="F:molecular adaptor activity"/>
    <property type="evidence" value="ECO:0007669"/>
    <property type="project" value="TreeGrafter"/>
</dbReference>
<sequence>MDHRVDPPAASPVTQVLDHLTADNASRQLSTLFQLVTRTGYRGYIRVLQALFSIAFQPPTRPANPAAQPLARIVLEHQLKDALSLSFAPTLAAVFEGSASLFPDSEHFFLTHVPFSYLTQFVADDSLQSLALVLYFQRLTSSHLATEAAQFADANLGPLISAVAASPPSVNSSPARLGLLVHLVNRLIVTVPLDSTLAFDSLEKYIATTGPHFHLTPVDRAPTCSMASSSYPNPLLTFFDKEGPSCLATTETLTSVLKAAHSEYREWFTEKSLTTLLHAMANTGSGDYHLANAKSPDEWNGAVLGDVLRELDLKLDWGTIFVQFSHRDWDIPSAAGAQVLVACHLHATQESPGFPVAALCVRWANVGAQLRLLGVLLRQSDPVTWDLRRCRPVVRVADIPDHQVYLKNVTSVLTTSLWNAHGLLACLAELLNVSDFASLSKSILAVGLDQAPELVLLGFMQLDTPWPPFPQAVIAKLLPTFMAYQPTSTFVLSQAWQQSQSFVFATMLDLYKQDNVAILQLVDVAHRLHIEETLLGSRQFPFVLDFALYCARRDYLNLETWLVQQVREATAQFIPALLDFLRLKLALEAGRQEGNSVSKCLLLRPHELVVILNLLTSSYLTNEQMAYLKALYPSYTKLQSGILAAVEELSPTASEEAEKTAESYYLRLYKGDVTVVQLLDHLMQLRDSLEMRDNKVYSSVLMCLLDEFKFLPNYPDKELAIYSVFFGSVVARRLLTKDDLPLAVKILLEALNSNSSGRVFSFAMTALAQLKETLSVWPTACKVIDQVPNVRHSNTEVATFIHALATQLADPAMAANIPTDPYFVLDSVATTTGSLSSSAALPTSSDATPAHPQLPFNAVVVDTLTDNLVLEDPPEEVQDKLLFIMNNVAQNNLEAKVDEMNTVLDAPVYRWFSQNILVKRASNQPNYHTLYVQLLETIANRVLFRCVLHETFVNIRILLNSDKTVSDSNERSHLKNLGAWLGKLTLARNKPIKHTNIAFKELLIQGHDGGRLIVAIPFVCKVLEQASTSTVFKPPNPWLMAILRVLVELYKHAELKLNLKFEIEVLCRALGIELGDITPTTYLKDRPTKDSAGPVMLAVGGGSHDALDATHGLADGMQHLQVQPSGVGKEGSGSGKPLVPGQFAYVPPTLHTPNEISTNIAGLLAANVKFNATAALVNAQPAYKRLVLLTMEKMLRDVMPVQVARAVLIASTSTQDLVTKDYCMEPNEDKMRHAAHQMVRSVAGALAIAQCRKPLQDGLYSHLKEFLLQQGLPEAFSEQAAAAIVTENLELICAIVEVEAMDRSAREIDECLAPALLTRKRHRERNGQLYYDLPTYNSLSYPASMPAVLKVRPQGPQPQQQHIYDDFGNIPHFVNSPATQQPQPPPQHPQQQQQQQSLPGSHDHHHQSQMDSAALPSPAAAPLTVRQCLDKFSQYIAELDTLVSQTQINTFAELPLQHDIRLLMREVLLLVVRSVSRDDTVLDFSQRVVQLLYKNENNLAREVFVILLDKLCGLSVKASREVTHWLTYADDERKYNVAVTAALIKARLIDIVEQDRQLSKLMESGRTSVIEFTTRLVRKCVLDPQPIATQADLAASIAVLHKLAQRNRVPSMTIRLLEDLTRQSQTSSTLPTAEVDDATRQLYHATLVDWMRVYDHPDLTDRQCVTFVLQVQQRIQGAPLSPSALPTSHFASFVRVCSEMAHEYYQRVRAGSLPLNVNGSTTVAAYMALDALAKLLVLMAKYPLAKNGEAVSAVDEPQLQQLEMALTYTALALTVDHQSREQLFNQKPYFRFLVSVVDELRTHLHKCEAVYDRLMTHLAQTLQVLQPNYVPGFSFAWVSLIAHRFFMPWCLASESRWPLASKLLMGVLEFLAPSLCTGSFTTTTRLLYKGVVRIMLVILHDFPEFLCDYYTGFCDVIPPNCIQLRNLVVSAYARDLRLPEPLSPDLKLAELPEVQQDPRILSDYTHTLVAAASGDLKAMMDAQLQQQDLRSLVPQVVSQLQVEPSNTSYYLSSYNVPLLNALVLYLGVKALEAQRQAKDATTSKGKDRGKQVAAAVFAFYEELVSALPTSEGKYLLLNAMANQLRHPNSHTYYFSRTLLALFTNCALESVQEQITRVLIERAVVNRPLPWGLLVTLIDLMSNPECKFWDHSFTKVAPEITHILQSVSNSITSRA</sequence>
<dbReference type="Proteomes" id="UP001151582">
    <property type="component" value="Unassembled WGS sequence"/>
</dbReference>
<dbReference type="Pfam" id="PF16418">
    <property type="entry name" value="CNOT1_HEAT"/>
    <property type="match status" value="1"/>
</dbReference>
<dbReference type="GO" id="GO:0017148">
    <property type="term" value="P:negative regulation of translation"/>
    <property type="evidence" value="ECO:0007669"/>
    <property type="project" value="InterPro"/>
</dbReference>
<evidence type="ECO:0000256" key="6">
    <source>
        <dbReference type="ARBA" id="ARBA00059181"/>
    </source>
</evidence>
<dbReference type="GO" id="GO:0030015">
    <property type="term" value="C:CCR4-NOT core complex"/>
    <property type="evidence" value="ECO:0007669"/>
    <property type="project" value="InterPro"/>
</dbReference>
<reference evidence="15" key="1">
    <citation type="submission" date="2022-07" db="EMBL/GenBank/DDBJ databases">
        <title>Phylogenomic reconstructions and comparative analyses of Kickxellomycotina fungi.</title>
        <authorList>
            <person name="Reynolds N.K."/>
            <person name="Stajich J.E."/>
            <person name="Barry K."/>
            <person name="Grigoriev I.V."/>
            <person name="Crous P."/>
            <person name="Smith M.E."/>
        </authorList>
    </citation>
    <scope>NUCLEOTIDE SEQUENCE</scope>
    <source>
        <strain evidence="15">RSA 567</strain>
    </source>
</reference>
<gene>
    <name evidence="15" type="primary">CDC39</name>
    <name evidence="15" type="ORF">H4R34_002549</name>
</gene>
<evidence type="ECO:0000256" key="5">
    <source>
        <dbReference type="ARBA" id="ARBA00023242"/>
    </source>
</evidence>
<evidence type="ECO:0000256" key="2">
    <source>
        <dbReference type="ARBA" id="ARBA00022491"/>
    </source>
</evidence>
<dbReference type="OrthoDB" id="1933107at2759"/>
<dbReference type="Gene3D" id="1.25.40.180">
    <property type="match status" value="1"/>
</dbReference>
<dbReference type="InterPro" id="IPR024557">
    <property type="entry name" value="CNOT1_dom_4"/>
</dbReference>
<evidence type="ECO:0000256" key="7">
    <source>
        <dbReference type="ARBA" id="ARBA00074459"/>
    </source>
</evidence>
<dbReference type="InterPro" id="IPR007196">
    <property type="entry name" value="CCR4-Not_Not1_C"/>
</dbReference>
<feature type="domain" description="CCR4-NOT transcription complex subunit 1 HEAT repeat" evidence="13">
    <location>
        <begin position="472"/>
        <end position="612"/>
    </location>
</feature>
<dbReference type="Gene3D" id="1.25.40.790">
    <property type="match status" value="1"/>
</dbReference>
<evidence type="ECO:0000259" key="12">
    <source>
        <dbReference type="Pfam" id="PF16417"/>
    </source>
</evidence>
<dbReference type="Gene3D" id="1.25.40.800">
    <property type="match status" value="1"/>
</dbReference>
<dbReference type="InterPro" id="IPR040398">
    <property type="entry name" value="Not1"/>
</dbReference>
<feature type="region of interest" description="Disordered" evidence="8">
    <location>
        <begin position="1351"/>
        <end position="1417"/>
    </location>
</feature>
<evidence type="ECO:0000259" key="9">
    <source>
        <dbReference type="Pfam" id="PF04054"/>
    </source>
</evidence>
<dbReference type="EMBL" id="JANBQB010000180">
    <property type="protein sequence ID" value="KAJ1980186.1"/>
    <property type="molecule type" value="Genomic_DNA"/>
</dbReference>